<evidence type="ECO:0000259" key="7">
    <source>
        <dbReference type="PROSITE" id="PS50004"/>
    </source>
</evidence>
<dbReference type="InterPro" id="IPR008936">
    <property type="entry name" value="Rho_GTPase_activation_prot"/>
</dbReference>
<dbReference type="PANTHER" id="PTHR10194:SF144">
    <property type="entry name" value="RASGAP-ACTIVATING-LIKE PROTEIN 1"/>
    <property type="match status" value="1"/>
</dbReference>
<dbReference type="GO" id="GO:0035556">
    <property type="term" value="P:intracellular signal transduction"/>
    <property type="evidence" value="ECO:0007669"/>
    <property type="project" value="InterPro"/>
</dbReference>
<dbReference type="HOGENOM" id="CLU_008096_1_1_1"/>
<dbReference type="EnsemblMetazoa" id="CapteT152023">
    <property type="protein sequence ID" value="CapteP152023"/>
    <property type="gene ID" value="CapteG152023"/>
</dbReference>
<reference evidence="10" key="3">
    <citation type="submission" date="2015-06" db="UniProtKB">
        <authorList>
            <consortium name="EnsemblMetazoa"/>
        </authorList>
    </citation>
    <scope>IDENTIFICATION</scope>
</reference>
<evidence type="ECO:0000256" key="3">
    <source>
        <dbReference type="ARBA" id="ARBA00022771"/>
    </source>
</evidence>
<dbReference type="InterPro" id="IPR011993">
    <property type="entry name" value="PH-like_dom_sf"/>
</dbReference>
<reference evidence="11" key="1">
    <citation type="submission" date="2012-12" db="EMBL/GenBank/DDBJ databases">
        <authorList>
            <person name="Hellsten U."/>
            <person name="Grimwood J."/>
            <person name="Chapman J.A."/>
            <person name="Shapiro H."/>
            <person name="Aerts A."/>
            <person name="Otillar R.P."/>
            <person name="Terry A.Y."/>
            <person name="Boore J.L."/>
            <person name="Simakov O."/>
            <person name="Marletaz F."/>
            <person name="Cho S.-J."/>
            <person name="Edsinger-Gonzales E."/>
            <person name="Havlak P."/>
            <person name="Kuo D.-H."/>
            <person name="Larsson T."/>
            <person name="Lv J."/>
            <person name="Arendt D."/>
            <person name="Savage R."/>
            <person name="Osoegawa K."/>
            <person name="de Jong P."/>
            <person name="Lindberg D.R."/>
            <person name="Seaver E.C."/>
            <person name="Weisblat D.A."/>
            <person name="Putnam N.H."/>
            <person name="Grigoriev I.V."/>
            <person name="Rokhsar D.S."/>
        </authorList>
    </citation>
    <scope>NUCLEOTIDE SEQUENCE</scope>
    <source>
        <strain evidence="11">I ESC-2004</strain>
    </source>
</reference>
<dbReference type="SMART" id="SM00323">
    <property type="entry name" value="RasGAP"/>
    <property type="match status" value="1"/>
</dbReference>
<dbReference type="Pfam" id="PF00779">
    <property type="entry name" value="BTK"/>
    <property type="match status" value="1"/>
</dbReference>
<dbReference type="Gene3D" id="2.60.40.150">
    <property type="entry name" value="C2 domain"/>
    <property type="match status" value="2"/>
</dbReference>
<dbReference type="PANTHER" id="PTHR10194">
    <property type="entry name" value="RAS GTPASE-ACTIVATING PROTEINS"/>
    <property type="match status" value="1"/>
</dbReference>
<dbReference type="FunCoup" id="R7TF65">
    <property type="interactions" value="507"/>
</dbReference>
<dbReference type="PROSITE" id="PS50004">
    <property type="entry name" value="C2"/>
    <property type="match status" value="2"/>
</dbReference>
<name>R7TF65_CAPTE</name>
<feature type="compositionally biased region" description="Basic and acidic residues" evidence="6">
    <location>
        <begin position="861"/>
        <end position="874"/>
    </location>
</feature>
<evidence type="ECO:0000256" key="6">
    <source>
        <dbReference type="SAM" id="MobiDB-lite"/>
    </source>
</evidence>
<dbReference type="InterPro" id="IPR001562">
    <property type="entry name" value="Znf_Btk_motif"/>
</dbReference>
<dbReference type="Proteomes" id="UP000014760">
    <property type="component" value="Unassembled WGS sequence"/>
</dbReference>
<dbReference type="InterPro" id="IPR001849">
    <property type="entry name" value="PH_domain"/>
</dbReference>
<dbReference type="GO" id="GO:0008270">
    <property type="term" value="F:zinc ion binding"/>
    <property type="evidence" value="ECO:0007669"/>
    <property type="project" value="UniProtKB-KW"/>
</dbReference>
<dbReference type="SMART" id="SM00239">
    <property type="entry name" value="C2"/>
    <property type="match status" value="2"/>
</dbReference>
<dbReference type="Pfam" id="PF00168">
    <property type="entry name" value="C2"/>
    <property type="match status" value="2"/>
</dbReference>
<keyword evidence="11" id="KW-1185">Reference proteome</keyword>
<dbReference type="GO" id="GO:0005096">
    <property type="term" value="F:GTPase activator activity"/>
    <property type="evidence" value="ECO:0007669"/>
    <property type="project" value="UniProtKB-KW"/>
</dbReference>
<feature type="domain" description="Ras-GAP" evidence="8">
    <location>
        <begin position="309"/>
        <end position="517"/>
    </location>
</feature>
<dbReference type="SUPFAM" id="SSF48350">
    <property type="entry name" value="GTPase activation domain, GAP"/>
    <property type="match status" value="1"/>
</dbReference>
<dbReference type="EMBL" id="KB310150">
    <property type="protein sequence ID" value="ELT92379.1"/>
    <property type="molecule type" value="Genomic_DNA"/>
</dbReference>
<dbReference type="InterPro" id="IPR001936">
    <property type="entry name" value="RasGAP_dom"/>
</dbReference>
<evidence type="ECO:0000256" key="2">
    <source>
        <dbReference type="ARBA" id="ARBA00022723"/>
    </source>
</evidence>
<dbReference type="OMA" id="MEGACTD"/>
<dbReference type="PROSITE" id="PS51113">
    <property type="entry name" value="ZF_BTK"/>
    <property type="match status" value="1"/>
</dbReference>
<feature type="domain" description="C2" evidence="7">
    <location>
        <begin position="116"/>
        <end position="236"/>
    </location>
</feature>
<sequence>MSRNTSLFLRISEGKNLAAKDVSGTSDPYCVIKVDNELIARTSTIWKSLNPFWGEEYMLHLPNGFRQVTLYVYDEDLMSGDDIIGCASISKDMVENQPKGMEKWMPLCKVDRDSEIQGEIHMEVTRYHTLDKQSLLVKVIEARDLAAKDATGSADPYVSLAYMGEEQHTHKIKSSRFPCWQQSFEFEICPTNEADCDGCLTITIWDWDRVGGDDFMGRIELKLSDLVVNQVYNQWFRLYPRGMRINDSCEQPKELGTIRVRARLTEERILPSQYYTPLIQVLMDSVSPQMHEQLSPTPLKMLQDVNGLDLMELANTLVKLYLGQERIKEYLDIVCTEEIFTTTNPNTLFRGNSLATKSVDQFMKIIGMLYLHETLNPVINEVFKERKSCELDPGRIDVHKKRHTLRNLNDKSVIQRSCATLTRYITDIRDRIINSAHHMPPLMRAVFKILRERNAQRWPGPEYADHQYLAVSGFLFLRFLVPAILSPKLFALRDQHADAKTSRTLTLLAKAIQSMGNLGLQIGSGKEQWMEPLHPLIIDSVKMIKKFIDEVVDIQTTNGVGRRRSVFHPSINIKQGFLMKKRWTGSGCQDSGGDKSKWPIDGPFALKKRYFWLKHQGLSYAKKPTDQVRTTFLAHQICGVERVDKFAFSRSNMAQILLQNAHGHLEVLYVQAKDINDLHSWISSIRKMTITNSSLLDAYHPGAYRGSKWSCCLKQQTHAPGCNKTHSQATLGDWRDPLDPDVEAQTIYAQLHNGRETLKQRYLESTEAVNRSLNDDKAKVHNTLLPPGEGNEKVMRKSTSFQDAQIASVAQLLDVVRDLEKAHYAFQKMETERERNSLKSGKGSEPLIVHSSKRNSHAKVHTKELKEEEVQHES</sequence>
<organism evidence="9">
    <name type="scientific">Capitella teleta</name>
    <name type="common">Polychaete worm</name>
    <dbReference type="NCBI Taxonomy" id="283909"/>
    <lineage>
        <taxon>Eukaryota</taxon>
        <taxon>Metazoa</taxon>
        <taxon>Spiralia</taxon>
        <taxon>Lophotrochozoa</taxon>
        <taxon>Annelida</taxon>
        <taxon>Polychaeta</taxon>
        <taxon>Sedentaria</taxon>
        <taxon>Scolecida</taxon>
        <taxon>Capitellidae</taxon>
        <taxon>Capitella</taxon>
    </lineage>
</organism>
<keyword evidence="1" id="KW-0343">GTPase activation</keyword>
<keyword evidence="3 5" id="KW-0863">Zinc-finger</keyword>
<dbReference type="SUPFAM" id="SSF50729">
    <property type="entry name" value="PH domain-like"/>
    <property type="match status" value="1"/>
</dbReference>
<feature type="domain" description="C2" evidence="7">
    <location>
        <begin position="1"/>
        <end position="105"/>
    </location>
</feature>
<evidence type="ECO:0000256" key="5">
    <source>
        <dbReference type="PROSITE-ProRule" id="PRU00432"/>
    </source>
</evidence>
<proteinExistence type="predicted"/>
<dbReference type="Gene3D" id="2.30.29.30">
    <property type="entry name" value="Pleckstrin-homology domain (PH domain)/Phosphotyrosine-binding domain (PTB)"/>
    <property type="match status" value="1"/>
</dbReference>
<evidence type="ECO:0000313" key="9">
    <source>
        <dbReference type="EMBL" id="ELT92379.1"/>
    </source>
</evidence>
<dbReference type="InterPro" id="IPR039360">
    <property type="entry name" value="Ras_GTPase"/>
</dbReference>
<dbReference type="InterPro" id="IPR000008">
    <property type="entry name" value="C2_dom"/>
</dbReference>
<dbReference type="SMART" id="SM00107">
    <property type="entry name" value="BTK"/>
    <property type="match status" value="1"/>
</dbReference>
<accession>R7TF65</accession>
<protein>
    <submittedName>
        <fullName evidence="9 10">Uncharacterized protein</fullName>
    </submittedName>
</protein>
<dbReference type="Pfam" id="PF00616">
    <property type="entry name" value="RasGAP"/>
    <property type="match status" value="1"/>
</dbReference>
<dbReference type="EMBL" id="AMQN01013347">
    <property type="status" value="NOT_ANNOTATED_CDS"/>
    <property type="molecule type" value="Genomic_DNA"/>
</dbReference>
<keyword evidence="4" id="KW-0862">Zinc</keyword>
<evidence type="ECO:0000256" key="4">
    <source>
        <dbReference type="ARBA" id="ARBA00022833"/>
    </source>
</evidence>
<dbReference type="PROSITE" id="PS50018">
    <property type="entry name" value="RAS_GTPASE_ACTIV_2"/>
    <property type="match status" value="1"/>
</dbReference>
<dbReference type="Gene3D" id="1.10.506.10">
    <property type="entry name" value="GTPase Activation - p120gap, domain 1"/>
    <property type="match status" value="2"/>
</dbReference>
<dbReference type="Pfam" id="PF00169">
    <property type="entry name" value="PH"/>
    <property type="match status" value="1"/>
</dbReference>
<dbReference type="STRING" id="283909.R7TF65"/>
<feature type="region of interest" description="Disordered" evidence="6">
    <location>
        <begin position="831"/>
        <end position="874"/>
    </location>
</feature>
<dbReference type="OrthoDB" id="1562946at2759"/>
<gene>
    <name evidence="9" type="ORF">CAPTEDRAFT_152023</name>
</gene>
<evidence type="ECO:0000313" key="11">
    <source>
        <dbReference type="Proteomes" id="UP000014760"/>
    </source>
</evidence>
<dbReference type="SMART" id="SM00233">
    <property type="entry name" value="PH"/>
    <property type="match status" value="1"/>
</dbReference>
<evidence type="ECO:0000259" key="8">
    <source>
        <dbReference type="PROSITE" id="PS50018"/>
    </source>
</evidence>
<dbReference type="SUPFAM" id="SSF49562">
    <property type="entry name" value="C2 domain (Calcium/lipid-binding domain, CaLB)"/>
    <property type="match status" value="2"/>
</dbReference>
<evidence type="ECO:0000256" key="1">
    <source>
        <dbReference type="ARBA" id="ARBA00022468"/>
    </source>
</evidence>
<dbReference type="AlphaFoldDB" id="R7TF65"/>
<reference evidence="9 11" key="2">
    <citation type="journal article" date="2013" name="Nature">
        <title>Insights into bilaterian evolution from three spiralian genomes.</title>
        <authorList>
            <person name="Simakov O."/>
            <person name="Marletaz F."/>
            <person name="Cho S.J."/>
            <person name="Edsinger-Gonzales E."/>
            <person name="Havlak P."/>
            <person name="Hellsten U."/>
            <person name="Kuo D.H."/>
            <person name="Larsson T."/>
            <person name="Lv J."/>
            <person name="Arendt D."/>
            <person name="Savage R."/>
            <person name="Osoegawa K."/>
            <person name="de Jong P."/>
            <person name="Grimwood J."/>
            <person name="Chapman J.A."/>
            <person name="Shapiro H."/>
            <person name="Aerts A."/>
            <person name="Otillar R.P."/>
            <person name="Terry A.Y."/>
            <person name="Boore J.L."/>
            <person name="Grigoriev I.V."/>
            <person name="Lindberg D.R."/>
            <person name="Seaver E.C."/>
            <person name="Weisblat D.A."/>
            <person name="Putnam N.H."/>
            <person name="Rokhsar D.S."/>
        </authorList>
    </citation>
    <scope>NUCLEOTIDE SEQUENCE</scope>
    <source>
        <strain evidence="9 11">I ESC-2004</strain>
    </source>
</reference>
<dbReference type="InterPro" id="IPR035892">
    <property type="entry name" value="C2_domain_sf"/>
</dbReference>
<evidence type="ECO:0000313" key="10">
    <source>
        <dbReference type="EnsemblMetazoa" id="CapteP152023"/>
    </source>
</evidence>
<keyword evidence="2" id="KW-0479">Metal-binding</keyword>
<feature type="compositionally biased region" description="Basic residues" evidence="6">
    <location>
        <begin position="851"/>
        <end position="860"/>
    </location>
</feature>